<dbReference type="EMBL" id="WKQM01000037">
    <property type="protein sequence ID" value="MSC52796.1"/>
    <property type="molecule type" value="Genomic_DNA"/>
</dbReference>
<proteinExistence type="predicted"/>
<dbReference type="GO" id="GO:0005886">
    <property type="term" value="C:plasma membrane"/>
    <property type="evidence" value="ECO:0007669"/>
    <property type="project" value="UniProtKB-SubCell"/>
</dbReference>
<dbReference type="Proteomes" id="UP000095649">
    <property type="component" value="Unassembled WGS sequence"/>
</dbReference>
<evidence type="ECO:0000256" key="3">
    <source>
        <dbReference type="ARBA" id="ARBA00022475"/>
    </source>
</evidence>
<dbReference type="OrthoDB" id="9815089at2"/>
<evidence type="ECO:0000313" key="13">
    <source>
        <dbReference type="Proteomes" id="UP000095649"/>
    </source>
</evidence>
<evidence type="ECO:0000313" key="14">
    <source>
        <dbReference type="Proteomes" id="UP000250997"/>
    </source>
</evidence>
<dbReference type="GO" id="GO:0009401">
    <property type="term" value="P:phosphoenolpyruvate-dependent sugar phosphotransferase system"/>
    <property type="evidence" value="ECO:0007669"/>
    <property type="project" value="UniProtKB-KW"/>
</dbReference>
<evidence type="ECO:0000256" key="5">
    <source>
        <dbReference type="ARBA" id="ARBA00022683"/>
    </source>
</evidence>
<evidence type="ECO:0000313" key="10">
    <source>
        <dbReference type="EMBL" id="CUN17472.1"/>
    </source>
</evidence>
<name>A0A173UQZ8_9FIRM</name>
<dbReference type="InterPro" id="IPR050303">
    <property type="entry name" value="GatZ_KbaZ_carbometab"/>
</dbReference>
<evidence type="ECO:0000313" key="11">
    <source>
        <dbReference type="EMBL" id="MSC52796.1"/>
    </source>
</evidence>
<reference evidence="12 14" key="2">
    <citation type="submission" date="2018-02" db="EMBL/GenBank/DDBJ databases">
        <title>Complete genome sequencing of Faecalibacterium prausnitzii strains isolated from the human gut.</title>
        <authorList>
            <person name="Fitzgerald B.C."/>
            <person name="Shkoporov A.N."/>
            <person name="Ross P.R."/>
            <person name="Hill C."/>
        </authorList>
    </citation>
    <scope>NUCLEOTIDE SEQUENCE [LARGE SCALE GENOMIC DNA]</scope>
    <source>
        <strain evidence="12 14">APC942/18-1</strain>
    </source>
</reference>
<protein>
    <submittedName>
        <fullName evidence="11">PTS mannose transporter subunit IICD</fullName>
    </submittedName>
    <submittedName>
        <fullName evidence="12">PTS sugar transporter subunit IIC</fullName>
    </submittedName>
    <submittedName>
        <fullName evidence="10">PTS system mannose-specific EIIC component</fullName>
    </submittedName>
</protein>
<evidence type="ECO:0000256" key="6">
    <source>
        <dbReference type="ARBA" id="ARBA00022692"/>
    </source>
</evidence>
<keyword evidence="6 9" id="KW-0812">Transmembrane</keyword>
<feature type="transmembrane region" description="Helical" evidence="9">
    <location>
        <begin position="207"/>
        <end position="236"/>
    </location>
</feature>
<dbReference type="Pfam" id="PF03609">
    <property type="entry name" value="EII-Sor"/>
    <property type="match status" value="1"/>
</dbReference>
<gene>
    <name evidence="10" type="primary">manY</name>
    <name evidence="12" type="ORF">C4N27_04270</name>
    <name evidence="10" type="ORF">ERS852582_02280</name>
    <name evidence="11" type="ORF">GKE10_13000</name>
</gene>
<dbReference type="PANTHER" id="PTHR32502:SF8">
    <property type="entry name" value="N-ACETYLGALACTOSAMINE PERMEASE IIC COMPONENT 1"/>
    <property type="match status" value="1"/>
</dbReference>
<evidence type="ECO:0000256" key="1">
    <source>
        <dbReference type="ARBA" id="ARBA00004651"/>
    </source>
</evidence>
<dbReference type="EMBL" id="CYXN01000024">
    <property type="protein sequence ID" value="CUN17472.1"/>
    <property type="molecule type" value="Genomic_DNA"/>
</dbReference>
<keyword evidence="8 9" id="KW-0472">Membrane</keyword>
<dbReference type="PROSITE" id="PS51106">
    <property type="entry name" value="PTS_EIIC_TYPE_4"/>
    <property type="match status" value="1"/>
</dbReference>
<evidence type="ECO:0000256" key="9">
    <source>
        <dbReference type="SAM" id="Phobius"/>
    </source>
</evidence>
<evidence type="ECO:0000313" key="12">
    <source>
        <dbReference type="EMBL" id="RAW51700.1"/>
    </source>
</evidence>
<accession>A0A173UQZ8</accession>
<dbReference type="RefSeq" id="WP_055186626.1">
    <property type="nucleotide sequence ID" value="NZ_CP026548.1"/>
</dbReference>
<sequence>MFVTALLLGLVGVFCILDSRILGRMNFERPLITCTIVGALLGDLQTGLTLGASIELMSLGIVNIGAAAPPDMNMAAIICAAFAILTDASAETALALAIPIAVLGQMLGVLMRTILSNLTHVADHAIAEGKFRKAWSMHIVWGTVLYSLMYFIPIFLSVYFGTDLVQKIVAFIPAWLTDGLNLGSKFLTAYGIALLLSTMLNRDLTVYFLLGFFFVGYLGLDITAVAIFAAILAVILTGLKYGKGAPAAAAAGAAAANPDYDPLEDDDDL</sequence>
<feature type="transmembrane region" description="Helical" evidence="9">
    <location>
        <begin position="96"/>
        <end position="118"/>
    </location>
</feature>
<dbReference type="AlphaFoldDB" id="A0A173UQZ8"/>
<evidence type="ECO:0000256" key="2">
    <source>
        <dbReference type="ARBA" id="ARBA00022448"/>
    </source>
</evidence>
<evidence type="ECO:0000256" key="7">
    <source>
        <dbReference type="ARBA" id="ARBA00022989"/>
    </source>
</evidence>
<feature type="transmembrane region" description="Helical" evidence="9">
    <location>
        <begin position="139"/>
        <end position="162"/>
    </location>
</feature>
<dbReference type="EMBL" id="PRLA01000002">
    <property type="protein sequence ID" value="RAW51700.1"/>
    <property type="molecule type" value="Genomic_DNA"/>
</dbReference>
<evidence type="ECO:0000256" key="8">
    <source>
        <dbReference type="ARBA" id="ARBA00023136"/>
    </source>
</evidence>
<keyword evidence="4 12" id="KW-0762">Sugar transport</keyword>
<comment type="subcellular location">
    <subcellularLocation>
        <location evidence="1">Cell membrane</location>
        <topology evidence="1">Multi-pass membrane protein</topology>
    </subcellularLocation>
</comment>
<keyword evidence="7 9" id="KW-1133">Transmembrane helix</keyword>
<dbReference type="Proteomes" id="UP000250997">
    <property type="component" value="Unassembled WGS sequence"/>
</dbReference>
<keyword evidence="5" id="KW-0598">Phosphotransferase system</keyword>
<dbReference type="InterPro" id="IPR004700">
    <property type="entry name" value="PTS_IIC_man"/>
</dbReference>
<dbReference type="PANTHER" id="PTHR32502">
    <property type="entry name" value="N-ACETYLGALACTOSAMINE PERMEASE II COMPONENT-RELATED"/>
    <property type="match status" value="1"/>
</dbReference>
<organism evidence="10 13">
    <name type="scientific">Faecalibacterium prausnitzii</name>
    <dbReference type="NCBI Taxonomy" id="853"/>
    <lineage>
        <taxon>Bacteria</taxon>
        <taxon>Bacillati</taxon>
        <taxon>Bacillota</taxon>
        <taxon>Clostridia</taxon>
        <taxon>Eubacteriales</taxon>
        <taxon>Oscillospiraceae</taxon>
        <taxon>Faecalibacterium</taxon>
    </lineage>
</organism>
<evidence type="ECO:0000313" key="15">
    <source>
        <dbReference type="Proteomes" id="UP000462091"/>
    </source>
</evidence>
<reference evidence="11 15" key="3">
    <citation type="journal article" date="2019" name="Nat. Med.">
        <title>A library of human gut bacterial isolates paired with longitudinal multiomics data enables mechanistic microbiome research.</title>
        <authorList>
            <person name="Poyet M."/>
            <person name="Groussin M."/>
            <person name="Gibbons S.M."/>
            <person name="Avila-Pacheco J."/>
            <person name="Jiang X."/>
            <person name="Kearney S.M."/>
            <person name="Perrotta A.R."/>
            <person name="Berdy B."/>
            <person name="Zhao S."/>
            <person name="Lieberman T.D."/>
            <person name="Swanson P.K."/>
            <person name="Smith M."/>
            <person name="Roesemann S."/>
            <person name="Alexander J.E."/>
            <person name="Rich S.A."/>
            <person name="Livny J."/>
            <person name="Vlamakis H."/>
            <person name="Clish C."/>
            <person name="Bullock K."/>
            <person name="Deik A."/>
            <person name="Scott J."/>
            <person name="Pierce K.A."/>
            <person name="Xavier R.J."/>
            <person name="Alm E.J."/>
        </authorList>
    </citation>
    <scope>NUCLEOTIDE SEQUENCE [LARGE SCALE GENOMIC DNA]</scope>
    <source>
        <strain evidence="11 15">BIOML-B1</strain>
    </source>
</reference>
<keyword evidence="3" id="KW-1003">Cell membrane</keyword>
<keyword evidence="2" id="KW-0813">Transport</keyword>
<dbReference type="Proteomes" id="UP000462091">
    <property type="component" value="Unassembled WGS sequence"/>
</dbReference>
<evidence type="ECO:0000256" key="4">
    <source>
        <dbReference type="ARBA" id="ARBA00022597"/>
    </source>
</evidence>
<feature type="transmembrane region" description="Helical" evidence="9">
    <location>
        <begin position="73"/>
        <end position="90"/>
    </location>
</feature>
<reference evidence="10 13" key="1">
    <citation type="submission" date="2015-09" db="EMBL/GenBank/DDBJ databases">
        <authorList>
            <consortium name="Pathogen Informatics"/>
        </authorList>
    </citation>
    <scope>NUCLEOTIDE SEQUENCE [LARGE SCALE GENOMIC DNA]</scope>
    <source>
        <strain evidence="10 13">2789STDY5834970</strain>
    </source>
</reference>